<evidence type="ECO:0000313" key="2">
    <source>
        <dbReference type="Proteomes" id="UP000183940"/>
    </source>
</evidence>
<proteinExistence type="predicted"/>
<dbReference type="AlphaFoldDB" id="A0A1L9QNC0"/>
<evidence type="ECO:0000313" key="1">
    <source>
        <dbReference type="EMBL" id="OJJ24165.1"/>
    </source>
</evidence>
<name>A0A1L9QNC0_9CYAN</name>
<dbReference type="Proteomes" id="UP000183940">
    <property type="component" value="Unassembled WGS sequence"/>
</dbReference>
<sequence length="60" mass="6805">MTKPKNWKRLSPRVWRIDTLVAGINFLIGEESSLNIPLYSPHSLPLRLLKDNGQGICSET</sequence>
<dbReference type="EMBL" id="MLAW01000036">
    <property type="protein sequence ID" value="OJJ24165.1"/>
    <property type="molecule type" value="Genomic_DNA"/>
</dbReference>
<reference evidence="1" key="1">
    <citation type="submission" date="2016-10" db="EMBL/GenBank/DDBJ databases">
        <title>CRISPR-Cas defence system in Roseofilum reptotaenium: evidence of a bacteriophage-cyanobacterium arms race in the coral black band disease.</title>
        <authorList>
            <person name="Buerger P."/>
            <person name="Wood-Charlson E.M."/>
            <person name="Weynberg K.D."/>
            <person name="Willis B."/>
            <person name="Van Oppen M.J."/>
        </authorList>
    </citation>
    <scope>NUCLEOTIDE SEQUENCE [LARGE SCALE GENOMIC DNA]</scope>
    <source>
        <strain evidence="1">AO1-A</strain>
    </source>
</reference>
<comment type="caution">
    <text evidence="1">The sequence shown here is derived from an EMBL/GenBank/DDBJ whole genome shotgun (WGS) entry which is preliminary data.</text>
</comment>
<protein>
    <submittedName>
        <fullName evidence="1">Uncharacterized protein</fullName>
    </submittedName>
</protein>
<keyword evidence="2" id="KW-1185">Reference proteome</keyword>
<gene>
    <name evidence="1" type="ORF">BI308_18020</name>
</gene>
<accession>A0A1L9QNC0</accession>
<organism evidence="1 2">
    <name type="scientific">Roseofilum reptotaenium AO1-A</name>
    <dbReference type="NCBI Taxonomy" id="1925591"/>
    <lineage>
        <taxon>Bacteria</taxon>
        <taxon>Bacillati</taxon>
        <taxon>Cyanobacteriota</taxon>
        <taxon>Cyanophyceae</taxon>
        <taxon>Desertifilales</taxon>
        <taxon>Desertifilaceae</taxon>
        <taxon>Roseofilum</taxon>
    </lineage>
</organism>